<evidence type="ECO:0000256" key="7">
    <source>
        <dbReference type="ARBA" id="ARBA00022833"/>
    </source>
</evidence>
<dbReference type="Gene3D" id="1.50.10.20">
    <property type="match status" value="1"/>
</dbReference>
<keyword evidence="6" id="KW-0677">Repeat</keyword>
<feature type="domain" description="Prenyltransferase alpha-alpha toroid" evidence="8">
    <location>
        <begin position="3"/>
        <end position="302"/>
    </location>
</feature>
<dbReference type="GO" id="GO:0004662">
    <property type="term" value="F:CAAX-protein geranylgeranyltransferase activity"/>
    <property type="evidence" value="ECO:0007669"/>
    <property type="project" value="TreeGrafter"/>
</dbReference>
<dbReference type="GO" id="GO:0046872">
    <property type="term" value="F:metal ion binding"/>
    <property type="evidence" value="ECO:0007669"/>
    <property type="project" value="UniProtKB-KW"/>
</dbReference>
<proteinExistence type="inferred from homology"/>
<evidence type="ECO:0000313" key="10">
    <source>
        <dbReference type="Proteomes" id="UP000481153"/>
    </source>
</evidence>
<organism evidence="9 10">
    <name type="scientific">Aphanomyces euteiches</name>
    <dbReference type="NCBI Taxonomy" id="100861"/>
    <lineage>
        <taxon>Eukaryota</taxon>
        <taxon>Sar</taxon>
        <taxon>Stramenopiles</taxon>
        <taxon>Oomycota</taxon>
        <taxon>Saprolegniomycetes</taxon>
        <taxon>Saprolegniales</taxon>
        <taxon>Verrucalvaceae</taxon>
        <taxon>Aphanomyces</taxon>
    </lineage>
</organism>
<evidence type="ECO:0000256" key="4">
    <source>
        <dbReference type="ARBA" id="ARBA00022679"/>
    </source>
</evidence>
<keyword evidence="10" id="KW-1185">Reference proteome</keyword>
<dbReference type="PANTHER" id="PTHR11774">
    <property type="entry name" value="GERANYLGERANYL TRANSFERASE TYPE BETA SUBUNIT"/>
    <property type="match status" value="1"/>
</dbReference>
<comment type="similarity">
    <text evidence="2">Belongs to the protein prenyltransferase subunit beta family.</text>
</comment>
<dbReference type="InterPro" id="IPR008930">
    <property type="entry name" value="Terpenoid_cyclase/PrenylTrfase"/>
</dbReference>
<evidence type="ECO:0000256" key="2">
    <source>
        <dbReference type="ARBA" id="ARBA00010497"/>
    </source>
</evidence>
<comment type="caution">
    <text evidence="9">The sequence shown here is derived from an EMBL/GenBank/DDBJ whole genome shotgun (WGS) entry which is preliminary data.</text>
</comment>
<dbReference type="InterPro" id="IPR001330">
    <property type="entry name" value="Prenyltrans"/>
</dbReference>
<dbReference type="AlphaFoldDB" id="A0A6G0XPL8"/>
<dbReference type="PANTHER" id="PTHR11774:SF4">
    <property type="entry name" value="GERANYLGERANYL TRANSFERASE TYPE-1 SUBUNIT BETA"/>
    <property type="match status" value="1"/>
</dbReference>
<keyword evidence="3" id="KW-0637">Prenyltransferase</keyword>
<keyword evidence="5" id="KW-0479">Metal-binding</keyword>
<keyword evidence="7" id="KW-0862">Zinc</keyword>
<dbReference type="SUPFAM" id="SSF48239">
    <property type="entry name" value="Terpenoid cyclases/Protein prenyltransferases"/>
    <property type="match status" value="1"/>
</dbReference>
<keyword evidence="4" id="KW-0808">Transferase</keyword>
<protein>
    <recommendedName>
        <fullName evidence="8">Prenyltransferase alpha-alpha toroid domain-containing protein</fullName>
    </recommendedName>
</protein>
<dbReference type="GO" id="GO:0005953">
    <property type="term" value="C:CAAX-protein geranylgeranyltransferase complex"/>
    <property type="evidence" value="ECO:0007669"/>
    <property type="project" value="TreeGrafter"/>
</dbReference>
<sequence length="311" mass="34839">MMLEKETHVMYFLRHLRQLPDPYVRQDTNRIVLLFFCVQGLALLGELDRVDRKNIIDYVYAMQVHPDRRDKTINAGDCGFRGSPWIGNAYFQRPDEYESTTYDTAHIASTYAALAILRTLGDNLTRVDKRAIVGALKHLQNPVTGGFMASSLGTEEDIRFVYCACAISHILNDWSGVDRDGVVRYVNACATYEGGFGGFPGLEAQGGYTFCAIASLALAGRLVQASFDRQLVVQWLLMRQQQGFQGRTNKDPDTCYAFWDGAALVMLGAVDLVDKPHACAFVSTCQHRYGGVAKYPDTYPDYCWNGWFAST</sequence>
<dbReference type="Pfam" id="PF00432">
    <property type="entry name" value="Prenyltrans"/>
    <property type="match status" value="1"/>
</dbReference>
<evidence type="ECO:0000256" key="1">
    <source>
        <dbReference type="ARBA" id="ARBA00001947"/>
    </source>
</evidence>
<comment type="cofactor">
    <cofactor evidence="1">
        <name>Zn(2+)</name>
        <dbReference type="ChEBI" id="CHEBI:29105"/>
    </cofactor>
</comment>
<reference evidence="9 10" key="1">
    <citation type="submission" date="2019-07" db="EMBL/GenBank/DDBJ databases">
        <title>Genomics analysis of Aphanomyces spp. identifies a new class of oomycete effector associated with host adaptation.</title>
        <authorList>
            <person name="Gaulin E."/>
        </authorList>
    </citation>
    <scope>NUCLEOTIDE SEQUENCE [LARGE SCALE GENOMIC DNA]</scope>
    <source>
        <strain evidence="9 10">ATCC 201684</strain>
    </source>
</reference>
<accession>A0A6G0XPL8</accession>
<evidence type="ECO:0000256" key="5">
    <source>
        <dbReference type="ARBA" id="ARBA00022723"/>
    </source>
</evidence>
<dbReference type="EMBL" id="VJMJ01000030">
    <property type="protein sequence ID" value="KAF0742227.1"/>
    <property type="molecule type" value="Genomic_DNA"/>
</dbReference>
<evidence type="ECO:0000256" key="6">
    <source>
        <dbReference type="ARBA" id="ARBA00022737"/>
    </source>
</evidence>
<evidence type="ECO:0000313" key="9">
    <source>
        <dbReference type="EMBL" id="KAF0742227.1"/>
    </source>
</evidence>
<gene>
    <name evidence="9" type="ORF">Ae201684_002891</name>
</gene>
<evidence type="ECO:0000256" key="3">
    <source>
        <dbReference type="ARBA" id="ARBA00022602"/>
    </source>
</evidence>
<name>A0A6G0XPL8_9STRA</name>
<dbReference type="VEuPathDB" id="FungiDB:AeMF1_016356"/>
<dbReference type="InterPro" id="IPR045089">
    <property type="entry name" value="PGGT1B-like"/>
</dbReference>
<dbReference type="Proteomes" id="UP000481153">
    <property type="component" value="Unassembled WGS sequence"/>
</dbReference>
<evidence type="ECO:0000259" key="8">
    <source>
        <dbReference type="Pfam" id="PF00432"/>
    </source>
</evidence>